<accession>A0A8J7U2F3</accession>
<dbReference type="Pfam" id="PF09835">
    <property type="entry name" value="DUF2062"/>
    <property type="match status" value="1"/>
</dbReference>
<reference evidence="4" key="1">
    <citation type="submission" date="2021-03" db="EMBL/GenBank/DDBJ databases">
        <authorList>
            <person name="Wang G."/>
        </authorList>
    </citation>
    <scope>NUCLEOTIDE SEQUENCE</scope>
    <source>
        <strain evidence="4">KCTC 12899</strain>
    </source>
</reference>
<keyword evidence="5" id="KW-1185">Reference proteome</keyword>
<dbReference type="InterPro" id="IPR018639">
    <property type="entry name" value="DUF2062"/>
</dbReference>
<name>A0A8J7U2F3_9BACT</name>
<feature type="compositionally biased region" description="Basic and acidic residues" evidence="1">
    <location>
        <begin position="165"/>
        <end position="175"/>
    </location>
</feature>
<evidence type="ECO:0000313" key="4">
    <source>
        <dbReference type="EMBL" id="MBO1317654.1"/>
    </source>
</evidence>
<feature type="domain" description="DUF2062" evidence="3">
    <location>
        <begin position="3"/>
        <end position="153"/>
    </location>
</feature>
<keyword evidence="2" id="KW-0472">Membrane</keyword>
<evidence type="ECO:0000256" key="1">
    <source>
        <dbReference type="SAM" id="MobiDB-lite"/>
    </source>
</evidence>
<feature type="transmembrane region" description="Helical" evidence="2">
    <location>
        <begin position="128"/>
        <end position="148"/>
    </location>
</feature>
<proteinExistence type="predicted"/>
<feature type="transmembrane region" description="Helical" evidence="2">
    <location>
        <begin position="20"/>
        <end position="47"/>
    </location>
</feature>
<sequence length="208" mass="23665">MKIFTRAKEALLLSDTTPEVTALSMAVGVALAFSPLPGLQFVIAIILNHWWRLNAMVVIVGILVHNPWTFIPIHLGGIVIGDLILYGSLESMEHFRAFPWGEMTLFNSFSPTWWKTNWPLFMKFFRPFWWGHWVMAAVMAGLSYWLTLKFVHGHNNYFRNLQAESEHADKDKDDPPSFDSEDHEDQVSAPDVDGEDAAHGAKTHARSD</sequence>
<dbReference type="Proteomes" id="UP000664417">
    <property type="component" value="Unassembled WGS sequence"/>
</dbReference>
<dbReference type="EMBL" id="JAFREP010000003">
    <property type="protein sequence ID" value="MBO1317654.1"/>
    <property type="molecule type" value="Genomic_DNA"/>
</dbReference>
<comment type="caution">
    <text evidence="4">The sequence shown here is derived from an EMBL/GenBank/DDBJ whole genome shotgun (WGS) entry which is preliminary data.</text>
</comment>
<feature type="region of interest" description="Disordered" evidence="1">
    <location>
        <begin position="165"/>
        <end position="208"/>
    </location>
</feature>
<evidence type="ECO:0000313" key="5">
    <source>
        <dbReference type="Proteomes" id="UP000664417"/>
    </source>
</evidence>
<feature type="transmembrane region" description="Helical" evidence="2">
    <location>
        <begin position="68"/>
        <end position="89"/>
    </location>
</feature>
<gene>
    <name evidence="4" type="ORF">J3U88_04210</name>
</gene>
<dbReference type="AlphaFoldDB" id="A0A8J7U2F3"/>
<protein>
    <submittedName>
        <fullName evidence="4">DUF2062 domain-containing protein</fullName>
    </submittedName>
</protein>
<evidence type="ECO:0000259" key="3">
    <source>
        <dbReference type="Pfam" id="PF09835"/>
    </source>
</evidence>
<keyword evidence="2" id="KW-1133">Transmembrane helix</keyword>
<organism evidence="4 5">
    <name type="scientific">Acanthopleuribacter pedis</name>
    <dbReference type="NCBI Taxonomy" id="442870"/>
    <lineage>
        <taxon>Bacteria</taxon>
        <taxon>Pseudomonadati</taxon>
        <taxon>Acidobacteriota</taxon>
        <taxon>Holophagae</taxon>
        <taxon>Acanthopleuribacterales</taxon>
        <taxon>Acanthopleuribacteraceae</taxon>
        <taxon>Acanthopleuribacter</taxon>
    </lineage>
</organism>
<dbReference type="RefSeq" id="WP_207857026.1">
    <property type="nucleotide sequence ID" value="NZ_JAFREP010000003.1"/>
</dbReference>
<evidence type="ECO:0000256" key="2">
    <source>
        <dbReference type="SAM" id="Phobius"/>
    </source>
</evidence>
<keyword evidence="2" id="KW-0812">Transmembrane</keyword>